<evidence type="ECO:0000256" key="11">
    <source>
        <dbReference type="SAM" id="Phobius"/>
    </source>
</evidence>
<protein>
    <recommendedName>
        <fullName evidence="1">thioredoxin-dependent peroxiredoxin</fullName>
        <ecNumber evidence="1">1.11.1.24</ecNumber>
    </recommendedName>
    <alternativeName>
        <fullName evidence="7">Thioredoxin peroxidase</fullName>
    </alternativeName>
</protein>
<sequence length="410" mass="43451">MAAASRFVGAPGSSGLWGDEQRRRPPPARGSGRLRSRRPLVLTLGGLLVSAAAGLLAQAAVQAFVAPRSEEAVSRSSIRNLLVPAVFTELATSSLLGMPEEARAQPIPLEYELKYDGSMGDDVTFGGGGASISTQKQYNARVLAVMPGGIAEKAGVHVGDELMGMAKGNEMVDEGYLRQYPYVDGTVKAFATTTFRNGIKVKPGLYLQLRKMKMVQPGEVAPDFKLPSSKGGEVGLTDLLAGGKENLVVFFRPGSRFTGGDVQELRAYAKCQSVLEELGASVVSISMDPRAISASQAKFCKADFPLLSDVTGTVSKSYGSFITLDLLGESVDRKTYIIGKDGKVKAVFPFVGFDGTKDEIAFHLGQVALALGGDPKIAIQKVQPRQKTVGDMLAVLGVNVPKDPKSPVVR</sequence>
<evidence type="ECO:0000256" key="8">
    <source>
        <dbReference type="ARBA" id="ARBA00038489"/>
    </source>
</evidence>
<dbReference type="EMBL" id="CAJNNW010031859">
    <property type="protein sequence ID" value="CAE8709581.1"/>
    <property type="molecule type" value="Genomic_DNA"/>
</dbReference>
<reference evidence="13" key="1">
    <citation type="submission" date="2021-02" db="EMBL/GenBank/DDBJ databases">
        <authorList>
            <person name="Dougan E. K."/>
            <person name="Rhodes N."/>
            <person name="Thang M."/>
            <person name="Chan C."/>
        </authorList>
    </citation>
    <scope>NUCLEOTIDE SEQUENCE</scope>
</reference>
<evidence type="ECO:0000256" key="5">
    <source>
        <dbReference type="ARBA" id="ARBA00023157"/>
    </source>
</evidence>
<dbReference type="EC" id="1.11.1.24" evidence="1"/>
<evidence type="ECO:0000313" key="13">
    <source>
        <dbReference type="EMBL" id="CAE8709581.1"/>
    </source>
</evidence>
<evidence type="ECO:0000256" key="7">
    <source>
        <dbReference type="ARBA" id="ARBA00032824"/>
    </source>
</evidence>
<dbReference type="Proteomes" id="UP000626109">
    <property type="component" value="Unassembled WGS sequence"/>
</dbReference>
<proteinExistence type="inferred from homology"/>
<evidence type="ECO:0000256" key="10">
    <source>
        <dbReference type="SAM" id="MobiDB-lite"/>
    </source>
</evidence>
<name>A0A813KUC1_POLGL</name>
<dbReference type="PANTHER" id="PTHR42801:SF4">
    <property type="entry name" value="AHPC_TSA FAMILY PROTEIN"/>
    <property type="match status" value="1"/>
</dbReference>
<keyword evidence="5" id="KW-1015">Disulfide bond</keyword>
<evidence type="ECO:0000256" key="1">
    <source>
        <dbReference type="ARBA" id="ARBA00013017"/>
    </source>
</evidence>
<dbReference type="InterPro" id="IPR036034">
    <property type="entry name" value="PDZ_sf"/>
</dbReference>
<dbReference type="InterPro" id="IPR050924">
    <property type="entry name" value="Peroxiredoxin_BCP/PrxQ"/>
</dbReference>
<keyword evidence="11" id="KW-0472">Membrane</keyword>
<dbReference type="PANTHER" id="PTHR42801">
    <property type="entry name" value="THIOREDOXIN-DEPENDENT PEROXIDE REDUCTASE"/>
    <property type="match status" value="1"/>
</dbReference>
<gene>
    <name evidence="13" type="ORF">PGLA2088_LOCUS35529</name>
</gene>
<keyword evidence="6" id="KW-0676">Redox-active center</keyword>
<dbReference type="InterPro" id="IPR013766">
    <property type="entry name" value="Thioredoxin_domain"/>
</dbReference>
<keyword evidence="4" id="KW-0560">Oxidoreductase</keyword>
<dbReference type="GO" id="GO:0005737">
    <property type="term" value="C:cytoplasm"/>
    <property type="evidence" value="ECO:0007669"/>
    <property type="project" value="TreeGrafter"/>
</dbReference>
<dbReference type="GO" id="GO:0008379">
    <property type="term" value="F:thioredoxin peroxidase activity"/>
    <property type="evidence" value="ECO:0007669"/>
    <property type="project" value="TreeGrafter"/>
</dbReference>
<dbReference type="InterPro" id="IPR036249">
    <property type="entry name" value="Thioredoxin-like_sf"/>
</dbReference>
<dbReference type="Gene3D" id="3.40.30.10">
    <property type="entry name" value="Glutaredoxin"/>
    <property type="match status" value="1"/>
</dbReference>
<feature type="region of interest" description="Disordered" evidence="10">
    <location>
        <begin position="1"/>
        <end position="34"/>
    </location>
</feature>
<evidence type="ECO:0000259" key="12">
    <source>
        <dbReference type="PROSITE" id="PS51352"/>
    </source>
</evidence>
<evidence type="ECO:0000256" key="6">
    <source>
        <dbReference type="ARBA" id="ARBA00023284"/>
    </source>
</evidence>
<accession>A0A813KUC1</accession>
<dbReference type="InterPro" id="IPR000866">
    <property type="entry name" value="AhpC/TSA"/>
</dbReference>
<keyword evidence="2" id="KW-0575">Peroxidase</keyword>
<dbReference type="SUPFAM" id="SSF50156">
    <property type="entry name" value="PDZ domain-like"/>
    <property type="match status" value="1"/>
</dbReference>
<dbReference type="Pfam" id="PF00578">
    <property type="entry name" value="AhpC-TSA"/>
    <property type="match status" value="1"/>
</dbReference>
<organism evidence="13 14">
    <name type="scientific">Polarella glacialis</name>
    <name type="common">Dinoflagellate</name>
    <dbReference type="NCBI Taxonomy" id="89957"/>
    <lineage>
        <taxon>Eukaryota</taxon>
        <taxon>Sar</taxon>
        <taxon>Alveolata</taxon>
        <taxon>Dinophyceae</taxon>
        <taxon>Suessiales</taxon>
        <taxon>Suessiaceae</taxon>
        <taxon>Polarella</taxon>
    </lineage>
</organism>
<evidence type="ECO:0000256" key="4">
    <source>
        <dbReference type="ARBA" id="ARBA00023002"/>
    </source>
</evidence>
<dbReference type="AlphaFoldDB" id="A0A813KUC1"/>
<feature type="domain" description="Thioredoxin" evidence="12">
    <location>
        <begin position="215"/>
        <end position="372"/>
    </location>
</feature>
<comment type="similarity">
    <text evidence="8">Belongs to the peroxiredoxin family. BCP/PrxQ subfamily.</text>
</comment>
<comment type="caution">
    <text evidence="13">The sequence shown here is derived from an EMBL/GenBank/DDBJ whole genome shotgun (WGS) entry which is preliminary data.</text>
</comment>
<evidence type="ECO:0000256" key="2">
    <source>
        <dbReference type="ARBA" id="ARBA00022559"/>
    </source>
</evidence>
<dbReference type="CDD" id="cd02971">
    <property type="entry name" value="PRX_family"/>
    <property type="match status" value="1"/>
</dbReference>
<dbReference type="GO" id="GO:0045454">
    <property type="term" value="P:cell redox homeostasis"/>
    <property type="evidence" value="ECO:0007669"/>
    <property type="project" value="TreeGrafter"/>
</dbReference>
<dbReference type="SUPFAM" id="SSF52833">
    <property type="entry name" value="Thioredoxin-like"/>
    <property type="match status" value="1"/>
</dbReference>
<dbReference type="GO" id="GO:0034599">
    <property type="term" value="P:cellular response to oxidative stress"/>
    <property type="evidence" value="ECO:0007669"/>
    <property type="project" value="TreeGrafter"/>
</dbReference>
<comment type="catalytic activity">
    <reaction evidence="9">
        <text>a hydroperoxide + [thioredoxin]-dithiol = an alcohol + [thioredoxin]-disulfide + H2O</text>
        <dbReference type="Rhea" id="RHEA:62620"/>
        <dbReference type="Rhea" id="RHEA-COMP:10698"/>
        <dbReference type="Rhea" id="RHEA-COMP:10700"/>
        <dbReference type="ChEBI" id="CHEBI:15377"/>
        <dbReference type="ChEBI" id="CHEBI:29950"/>
        <dbReference type="ChEBI" id="CHEBI:30879"/>
        <dbReference type="ChEBI" id="CHEBI:35924"/>
        <dbReference type="ChEBI" id="CHEBI:50058"/>
        <dbReference type="EC" id="1.11.1.24"/>
    </reaction>
</comment>
<evidence type="ECO:0000256" key="9">
    <source>
        <dbReference type="ARBA" id="ARBA00049091"/>
    </source>
</evidence>
<dbReference type="PROSITE" id="PS51352">
    <property type="entry name" value="THIOREDOXIN_2"/>
    <property type="match status" value="1"/>
</dbReference>
<keyword evidence="3" id="KW-0049">Antioxidant</keyword>
<keyword evidence="11" id="KW-0812">Transmembrane</keyword>
<keyword evidence="11" id="KW-1133">Transmembrane helix</keyword>
<evidence type="ECO:0000256" key="3">
    <source>
        <dbReference type="ARBA" id="ARBA00022862"/>
    </source>
</evidence>
<feature type="transmembrane region" description="Helical" evidence="11">
    <location>
        <begin position="39"/>
        <end position="61"/>
    </location>
</feature>
<evidence type="ECO:0000313" key="14">
    <source>
        <dbReference type="Proteomes" id="UP000626109"/>
    </source>
</evidence>